<dbReference type="EMBL" id="CP053708">
    <property type="protein sequence ID" value="QKE91740.1"/>
    <property type="molecule type" value="Genomic_DNA"/>
</dbReference>
<evidence type="ECO:0000256" key="5">
    <source>
        <dbReference type="HAMAP-Rule" id="MF_00527"/>
    </source>
</evidence>
<dbReference type="InterPro" id="IPR036995">
    <property type="entry name" value="MPG_sf"/>
</dbReference>
<evidence type="ECO:0000256" key="1">
    <source>
        <dbReference type="ARBA" id="ARBA00009232"/>
    </source>
</evidence>
<keyword evidence="4 5" id="KW-0234">DNA repair</keyword>
<comment type="similarity">
    <text evidence="1 5">Belongs to the DNA glycosylase MPG family.</text>
</comment>
<dbReference type="EC" id="3.2.2.-" evidence="5"/>
<dbReference type="Gene3D" id="3.10.300.10">
    <property type="entry name" value="Methylpurine-DNA glycosylase (MPG)"/>
    <property type="match status" value="1"/>
</dbReference>
<protein>
    <recommendedName>
        <fullName evidence="5">Putative 3-methyladenine DNA glycosylase</fullName>
        <ecNumber evidence="5">3.2.2.-</ecNumber>
    </recommendedName>
</protein>
<dbReference type="RefSeq" id="WP_171835164.1">
    <property type="nucleotide sequence ID" value="NZ_CP053708.1"/>
</dbReference>
<dbReference type="PANTHER" id="PTHR10429:SF0">
    <property type="entry name" value="DNA-3-METHYLADENINE GLYCOSYLASE"/>
    <property type="match status" value="1"/>
</dbReference>
<dbReference type="CDD" id="cd00540">
    <property type="entry name" value="AAG"/>
    <property type="match status" value="1"/>
</dbReference>
<dbReference type="NCBIfam" id="TIGR00567">
    <property type="entry name" value="3mg"/>
    <property type="match status" value="1"/>
</dbReference>
<name>A0A6M8HTU2_9PROT</name>
<keyword evidence="7" id="KW-1185">Reference proteome</keyword>
<gene>
    <name evidence="6" type="ORF">HN018_18395</name>
</gene>
<dbReference type="KEGG" id="lck:HN018_18395"/>
<evidence type="ECO:0000256" key="2">
    <source>
        <dbReference type="ARBA" id="ARBA00022763"/>
    </source>
</evidence>
<dbReference type="GO" id="GO:0003677">
    <property type="term" value="F:DNA binding"/>
    <property type="evidence" value="ECO:0007669"/>
    <property type="project" value="InterPro"/>
</dbReference>
<dbReference type="AlphaFoldDB" id="A0A6M8HTU2"/>
<evidence type="ECO:0000313" key="7">
    <source>
        <dbReference type="Proteomes" id="UP000500767"/>
    </source>
</evidence>
<dbReference type="GO" id="GO:0006284">
    <property type="term" value="P:base-excision repair"/>
    <property type="evidence" value="ECO:0007669"/>
    <property type="project" value="InterPro"/>
</dbReference>
<reference evidence="6 7" key="1">
    <citation type="journal article" date="2014" name="World J. Microbiol. Biotechnol.">
        <title>Biodiversity and physiological characteristics of Antarctic and Arctic lichens-associated bacteria.</title>
        <authorList>
            <person name="Lee Y.M."/>
            <person name="Kim E.H."/>
            <person name="Lee H.K."/>
            <person name="Hong S.G."/>
        </authorList>
    </citation>
    <scope>NUCLEOTIDE SEQUENCE [LARGE SCALE GENOMIC DNA]</scope>
    <source>
        <strain evidence="6 7">PAMC 26569</strain>
    </source>
</reference>
<dbReference type="InterPro" id="IPR011034">
    <property type="entry name" value="Formyl_transferase-like_C_sf"/>
</dbReference>
<dbReference type="InterPro" id="IPR003180">
    <property type="entry name" value="MPG"/>
</dbReference>
<dbReference type="HAMAP" id="MF_00527">
    <property type="entry name" value="3MGH"/>
    <property type="match status" value="1"/>
</dbReference>
<dbReference type="Proteomes" id="UP000500767">
    <property type="component" value="Chromosome"/>
</dbReference>
<dbReference type="GO" id="GO:0003905">
    <property type="term" value="F:alkylbase DNA N-glycosylase activity"/>
    <property type="evidence" value="ECO:0007669"/>
    <property type="project" value="InterPro"/>
</dbReference>
<keyword evidence="6" id="KW-0326">Glycosidase</keyword>
<evidence type="ECO:0000256" key="3">
    <source>
        <dbReference type="ARBA" id="ARBA00022801"/>
    </source>
</evidence>
<keyword evidence="2 5" id="KW-0227">DNA damage</keyword>
<dbReference type="Pfam" id="PF02245">
    <property type="entry name" value="Pur_DNA_glyco"/>
    <property type="match status" value="1"/>
</dbReference>
<proteinExistence type="inferred from homology"/>
<accession>A0A6M8HTU2</accession>
<keyword evidence="3 5" id="KW-0378">Hydrolase</keyword>
<evidence type="ECO:0000313" key="6">
    <source>
        <dbReference type="EMBL" id="QKE91740.1"/>
    </source>
</evidence>
<dbReference type="SUPFAM" id="SSF50486">
    <property type="entry name" value="FMT C-terminal domain-like"/>
    <property type="match status" value="1"/>
</dbReference>
<organism evidence="6 7">
    <name type="scientific">Lichenicola cladoniae</name>
    <dbReference type="NCBI Taxonomy" id="1484109"/>
    <lineage>
        <taxon>Bacteria</taxon>
        <taxon>Pseudomonadati</taxon>
        <taxon>Pseudomonadota</taxon>
        <taxon>Alphaproteobacteria</taxon>
        <taxon>Acetobacterales</taxon>
        <taxon>Acetobacteraceae</taxon>
        <taxon>Lichenicola</taxon>
    </lineage>
</organism>
<dbReference type="NCBIfam" id="NF002003">
    <property type="entry name" value="PRK00802.1-3"/>
    <property type="match status" value="1"/>
</dbReference>
<sequence>MTDLRPDMRLFDRPAPVVARALIGMRLFVDGVGGLVVETEAYDRADPASHSCKGPTARNAAMFGPPAHAYVYRSYGLHWCLNLVCGPEPGSAVLIRALEPETGIAVMQARRGAVAVRDLCRGPGRLCQALDVTGTLDGRSLAAPPFTLLPAAEEVDVACGPRIGITKGIATEWRFGLAGSRFLSRPLRS</sequence>
<dbReference type="PANTHER" id="PTHR10429">
    <property type="entry name" value="DNA-3-METHYLADENINE GLYCOSYLASE"/>
    <property type="match status" value="1"/>
</dbReference>
<evidence type="ECO:0000256" key="4">
    <source>
        <dbReference type="ARBA" id="ARBA00023204"/>
    </source>
</evidence>